<keyword evidence="6 7" id="KW-0961">Cell wall biogenesis/degradation</keyword>
<dbReference type="NCBIfam" id="TIGR00247">
    <property type="entry name" value="endolytic transglycosylase MltG"/>
    <property type="match status" value="1"/>
</dbReference>
<evidence type="ECO:0000256" key="7">
    <source>
        <dbReference type="HAMAP-Rule" id="MF_02065"/>
    </source>
</evidence>
<evidence type="ECO:0000256" key="8">
    <source>
        <dbReference type="SAM" id="MobiDB-lite"/>
    </source>
</evidence>
<keyword evidence="5 7" id="KW-0456">Lyase</keyword>
<evidence type="ECO:0000256" key="3">
    <source>
        <dbReference type="ARBA" id="ARBA00022989"/>
    </source>
</evidence>
<dbReference type="Pfam" id="PF02618">
    <property type="entry name" value="YceG"/>
    <property type="match status" value="1"/>
</dbReference>
<dbReference type="PANTHER" id="PTHR30518:SF2">
    <property type="entry name" value="ENDOLYTIC MUREIN TRANSGLYCOSYLASE"/>
    <property type="match status" value="1"/>
</dbReference>
<reference evidence="9 10" key="1">
    <citation type="submission" date="2016-10" db="EMBL/GenBank/DDBJ databases">
        <authorList>
            <person name="de Groot N.N."/>
        </authorList>
    </citation>
    <scope>NUCLEOTIDE SEQUENCE [LARGE SCALE GENOMIC DNA]</scope>
    <source>
        <strain evidence="9 10">CGMCC 1.9167</strain>
    </source>
</reference>
<comment type="catalytic activity">
    <reaction evidence="7">
        <text>a peptidoglycan chain = a peptidoglycan chain with N-acetyl-1,6-anhydromuramyl-[peptide] at the reducing end + a peptidoglycan chain with N-acetylglucosamine at the non-reducing end.</text>
        <dbReference type="EC" id="4.2.2.29"/>
    </reaction>
</comment>
<dbReference type="GO" id="GO:0009252">
    <property type="term" value="P:peptidoglycan biosynthetic process"/>
    <property type="evidence" value="ECO:0007669"/>
    <property type="project" value="UniProtKB-UniRule"/>
</dbReference>
<dbReference type="AlphaFoldDB" id="A0A1I6H430"/>
<keyword evidence="3 7" id="KW-1133">Transmembrane helix</keyword>
<dbReference type="Gene3D" id="3.30.1490.480">
    <property type="entry name" value="Endolytic murein transglycosylase"/>
    <property type="match status" value="1"/>
</dbReference>
<feature type="compositionally biased region" description="Basic and acidic residues" evidence="8">
    <location>
        <begin position="329"/>
        <end position="342"/>
    </location>
</feature>
<dbReference type="PANTHER" id="PTHR30518">
    <property type="entry name" value="ENDOLYTIC MUREIN TRANSGLYCOSYLASE"/>
    <property type="match status" value="1"/>
</dbReference>
<dbReference type="Proteomes" id="UP000198644">
    <property type="component" value="Unassembled WGS sequence"/>
</dbReference>
<dbReference type="GO" id="GO:0008932">
    <property type="term" value="F:lytic endotransglycosylase activity"/>
    <property type="evidence" value="ECO:0007669"/>
    <property type="project" value="UniProtKB-UniRule"/>
</dbReference>
<evidence type="ECO:0000256" key="1">
    <source>
        <dbReference type="ARBA" id="ARBA00022475"/>
    </source>
</evidence>
<feature type="region of interest" description="Disordered" evidence="8">
    <location>
        <begin position="329"/>
        <end position="353"/>
    </location>
</feature>
<protein>
    <recommendedName>
        <fullName evidence="7">Endolytic murein transglycosylase</fullName>
        <ecNumber evidence="7">4.2.2.29</ecNumber>
    </recommendedName>
    <alternativeName>
        <fullName evidence="7">Peptidoglycan lytic transglycosylase</fullName>
    </alternativeName>
    <alternativeName>
        <fullName evidence="7">Peptidoglycan polymerization terminase</fullName>
    </alternativeName>
</protein>
<organism evidence="9 10">
    <name type="scientific">Marinobacter daqiaonensis</name>
    <dbReference type="NCBI Taxonomy" id="650891"/>
    <lineage>
        <taxon>Bacteria</taxon>
        <taxon>Pseudomonadati</taxon>
        <taxon>Pseudomonadota</taxon>
        <taxon>Gammaproteobacteria</taxon>
        <taxon>Pseudomonadales</taxon>
        <taxon>Marinobacteraceae</taxon>
        <taxon>Marinobacter</taxon>
    </lineage>
</organism>
<dbReference type="GO" id="GO:0005886">
    <property type="term" value="C:plasma membrane"/>
    <property type="evidence" value="ECO:0007669"/>
    <property type="project" value="UniProtKB-UniRule"/>
</dbReference>
<proteinExistence type="inferred from homology"/>
<dbReference type="EMBL" id="FOYW01000001">
    <property type="protein sequence ID" value="SFR49077.1"/>
    <property type="molecule type" value="Genomic_DNA"/>
</dbReference>
<name>A0A1I6H430_9GAMM</name>
<sequence length="353" mass="39870">MIKSLLLALVALTVVVLAGAGLWTWQGLKSLEANAGLDEPTLYLVPRGTSFQAVAREFEQNGWVDDALWLKLFARLEPENTSIRAGEYEFLPSMSPKDMLALMVSGRTKIRSVQFIEGRRFVDARVALQEAPHLEQKTADWSAGEIMAALGDEGAHPEGRFFPDTYAYNRGDTDLDILRRAYERMNEVLAEEWENRADELPYDNPYEALIMASIIERETGVPDERQDIAGVFVRRLEKGMRLQTDPTVIYGMGDAYQGRITRRDLRTYTPYNTYRISGLPPTPIALPGRASIHAALHPAEGDYLYFVAKGDGSHQFSRTLEDHNRAVRDYQLNRRKDYRSSPRPDPSPTGDSQ</sequence>
<dbReference type="HAMAP" id="MF_02065">
    <property type="entry name" value="MltG"/>
    <property type="match status" value="1"/>
</dbReference>
<keyword evidence="1 7" id="KW-1003">Cell membrane</keyword>
<evidence type="ECO:0000256" key="5">
    <source>
        <dbReference type="ARBA" id="ARBA00023239"/>
    </source>
</evidence>
<gene>
    <name evidence="7" type="primary">mltG</name>
    <name evidence="9" type="ORF">SAMN05216203_0841</name>
</gene>
<feature type="site" description="Important for catalytic activity" evidence="7">
    <location>
        <position position="218"/>
    </location>
</feature>
<comment type="function">
    <text evidence="7">Functions as a peptidoglycan terminase that cleaves nascent peptidoglycan strands endolytically to terminate their elongation.</text>
</comment>
<evidence type="ECO:0000256" key="2">
    <source>
        <dbReference type="ARBA" id="ARBA00022692"/>
    </source>
</evidence>
<dbReference type="OrthoDB" id="9814591at2"/>
<evidence type="ECO:0000256" key="6">
    <source>
        <dbReference type="ARBA" id="ARBA00023316"/>
    </source>
</evidence>
<keyword evidence="4 7" id="KW-0472">Membrane</keyword>
<dbReference type="CDD" id="cd08010">
    <property type="entry name" value="MltG_like"/>
    <property type="match status" value="1"/>
</dbReference>
<accession>A0A1I6H430</accession>
<comment type="similarity">
    <text evidence="7">Belongs to the transglycosylase MltG family.</text>
</comment>
<dbReference type="FunFam" id="3.30.160.60:FF:000242">
    <property type="entry name" value="Endolytic murein transglycosylase"/>
    <property type="match status" value="1"/>
</dbReference>
<dbReference type="STRING" id="650891.SAMN05216203_0841"/>
<evidence type="ECO:0000313" key="10">
    <source>
        <dbReference type="Proteomes" id="UP000198644"/>
    </source>
</evidence>
<dbReference type="RefSeq" id="WP_092009157.1">
    <property type="nucleotide sequence ID" value="NZ_FOYW01000001.1"/>
</dbReference>
<dbReference type="GO" id="GO:0071555">
    <property type="term" value="P:cell wall organization"/>
    <property type="evidence" value="ECO:0007669"/>
    <property type="project" value="UniProtKB-KW"/>
</dbReference>
<dbReference type="Gene3D" id="3.30.160.60">
    <property type="entry name" value="Classic Zinc Finger"/>
    <property type="match status" value="1"/>
</dbReference>
<keyword evidence="10" id="KW-1185">Reference proteome</keyword>
<dbReference type="InterPro" id="IPR003770">
    <property type="entry name" value="MLTG-like"/>
</dbReference>
<evidence type="ECO:0000313" key="9">
    <source>
        <dbReference type="EMBL" id="SFR49077.1"/>
    </source>
</evidence>
<dbReference type="EC" id="4.2.2.29" evidence="7"/>
<evidence type="ECO:0000256" key="4">
    <source>
        <dbReference type="ARBA" id="ARBA00023136"/>
    </source>
</evidence>
<keyword evidence="2 7" id="KW-0812">Transmembrane</keyword>
<keyword evidence="7" id="KW-0997">Cell inner membrane</keyword>